<dbReference type="Proteomes" id="UP000515908">
    <property type="component" value="Chromosome 04"/>
</dbReference>
<dbReference type="PANTHER" id="PTHR33958">
    <property type="entry name" value="PROTEIN C8ORF37"/>
    <property type="match status" value="1"/>
</dbReference>
<accession>A0A7G2CA63</accession>
<dbReference type="InterPro" id="IPR029239">
    <property type="entry name" value="CFAP418"/>
</dbReference>
<proteinExistence type="predicted"/>
<evidence type="ECO:0000256" key="3">
    <source>
        <dbReference type="ARBA" id="ARBA00022490"/>
    </source>
</evidence>
<gene>
    <name evidence="6" type="ORF">ADEAN_000235500</name>
</gene>
<dbReference type="OrthoDB" id="259905at2759"/>
<dbReference type="EMBL" id="LR877148">
    <property type="protein sequence ID" value="CAD2214902.1"/>
    <property type="molecule type" value="Genomic_DNA"/>
</dbReference>
<organism evidence="6 7">
    <name type="scientific">Angomonas deanei</name>
    <dbReference type="NCBI Taxonomy" id="59799"/>
    <lineage>
        <taxon>Eukaryota</taxon>
        <taxon>Discoba</taxon>
        <taxon>Euglenozoa</taxon>
        <taxon>Kinetoplastea</taxon>
        <taxon>Metakinetoplastina</taxon>
        <taxon>Trypanosomatida</taxon>
        <taxon>Trypanosomatidae</taxon>
        <taxon>Strigomonadinae</taxon>
        <taxon>Angomonas</taxon>
    </lineage>
</organism>
<protein>
    <recommendedName>
        <fullName evidence="5">Cilia- and flagella-associated protein 418</fullName>
    </recommendedName>
</protein>
<keyword evidence="3" id="KW-0963">Cytoplasm</keyword>
<dbReference type="GO" id="GO:0005829">
    <property type="term" value="C:cytosol"/>
    <property type="evidence" value="ECO:0007669"/>
    <property type="project" value="TreeGrafter"/>
</dbReference>
<comment type="function">
    <text evidence="4">May be involved in photoreceptor outer segment disk morphogenesis.</text>
</comment>
<reference evidence="6 7" key="1">
    <citation type="submission" date="2020-08" db="EMBL/GenBank/DDBJ databases">
        <authorList>
            <person name="Newling K."/>
            <person name="Davey J."/>
            <person name="Forrester S."/>
        </authorList>
    </citation>
    <scope>NUCLEOTIDE SEQUENCE [LARGE SCALE GENOMIC DNA]</scope>
    <source>
        <strain evidence="7">Crithidia deanei Carvalho (ATCC PRA-265)</strain>
    </source>
</reference>
<evidence type="ECO:0000256" key="4">
    <source>
        <dbReference type="ARBA" id="ARBA00024819"/>
    </source>
</evidence>
<evidence type="ECO:0000256" key="2">
    <source>
        <dbReference type="ARBA" id="ARBA00004496"/>
    </source>
</evidence>
<evidence type="ECO:0000256" key="5">
    <source>
        <dbReference type="ARBA" id="ARBA00026215"/>
    </source>
</evidence>
<evidence type="ECO:0000313" key="7">
    <source>
        <dbReference type="Proteomes" id="UP000515908"/>
    </source>
</evidence>
<sequence>MMWRKGAFYVGDPDVGNGCLDFHQPGGEGKGGCPFISCLKCNYVVVRLQGAAWNDHDGTVDLYLTTRNYYPDWSRLASTHPVGVPKAKTLGYALVANQNAAAYCCQCSWLTVKGEKETIETKMAEAVMAKSLDNNIFCSTLPNEGSTLRPPLWVCRGHFA</sequence>
<dbReference type="VEuPathDB" id="TriTrypDB:ADEAN_000235500"/>
<evidence type="ECO:0000256" key="1">
    <source>
        <dbReference type="ARBA" id="ARBA00004437"/>
    </source>
</evidence>
<comment type="subcellular location">
    <subcellularLocation>
        <location evidence="2">Cytoplasm</location>
    </subcellularLocation>
    <subcellularLocation>
        <location evidence="1">Photoreceptor inner segment</location>
    </subcellularLocation>
</comment>
<keyword evidence="7" id="KW-1185">Reference proteome</keyword>
<evidence type="ECO:0000313" key="6">
    <source>
        <dbReference type="EMBL" id="CAD2214902.1"/>
    </source>
</evidence>
<dbReference type="PANTHER" id="PTHR33958:SF1">
    <property type="entry name" value="CILIA- AND FLAGELLA-ASSOCIATED PROTEIN 418"/>
    <property type="match status" value="1"/>
</dbReference>
<name>A0A7G2CA63_9TRYP</name>
<dbReference type="AlphaFoldDB" id="A0A7G2CA63"/>